<dbReference type="Proteomes" id="UP000752814">
    <property type="component" value="Unassembled WGS sequence"/>
</dbReference>
<dbReference type="InterPro" id="IPR033949">
    <property type="entry name" value="CobQ_GATase1"/>
</dbReference>
<proteinExistence type="inferred from homology"/>
<dbReference type="RefSeq" id="WP_020448712.1">
    <property type="nucleotide sequence ID" value="NZ_CAYAYE010000015.1"/>
</dbReference>
<feature type="domain" description="CobB/CobQ-like glutamine amidotransferase" evidence="10">
    <location>
        <begin position="363"/>
        <end position="540"/>
    </location>
</feature>
<organism evidence="11 12">
    <name type="scientific">Candidatus Methanomassiliicoccus intestinalis</name>
    <dbReference type="NCBI Taxonomy" id="1406512"/>
    <lineage>
        <taxon>Archaea</taxon>
        <taxon>Methanobacteriati</taxon>
        <taxon>Thermoplasmatota</taxon>
        <taxon>Thermoplasmata</taxon>
        <taxon>Methanomassiliicoccales</taxon>
        <taxon>Methanomassiliicoccaceae</taxon>
        <taxon>Methanomassiliicoccus</taxon>
    </lineage>
</organism>
<dbReference type="NCBIfam" id="NF001989">
    <property type="entry name" value="PRK00784.1"/>
    <property type="match status" value="1"/>
</dbReference>
<name>A0A8J8PEQ3_9ARCH</name>
<feature type="domain" description="Cysteine-rich small" evidence="9">
    <location>
        <begin position="23"/>
        <end position="89"/>
    </location>
</feature>
<keyword evidence="5 7" id="KW-0315">Glutamine amidotransferase</keyword>
<sequence>MDEDLLKKYWAVVKTELETFKPGPNEDCNYYPCHFKGQDCAYCYCPFYPCMDQRLGKMVHKEGDDEEVWSCQDCYWTHRSDVAKLISENFPFSEEPPADEIRAEIKKKIEEKCPVSAKPLMILGTTSGAGKSIIASAFCRVFSDMGYNVAPFKSQNMSLNSMAISDGEIARAQYLQAIAARTDPEVSMNPILLKPQGDDVSQVVVNGSVYKNMPVSEYYENFTVNEGINIVTNAWEYLRRTRDIVVIEGAGSPAEINLSECELSNMKAAEIANAPCILVVNMIRGGAFAYAYGTITLLSPAHRKHIKGIIFNNMYGSADCLDSGIKKLESMLGIPVLGVIPHIEHALPEEDSQDLKSSKDGNDIAIVHLPRISNFTDFDALSLSGVSVKFVRQPNELRTARAIVIPGTKNTFADMAWMKENGFFETLKELRGKVPILGICGGYQILGKSIYDTEGIEGDVKAAEGLGFLDVSTVFDTTDKKTVQVCGCLENGEEIRGYEIHMGKTESHEKPLITLDDGSPEGSISPDGMVIGTYLHGIFDLPPFRDYFLEKSSITSSEEVDYDAEVDKDLDLMAETLRSNIDMKVIMKIMEDGV</sequence>
<dbReference type="GeneID" id="41323242"/>
<accession>A0A8J8PEQ3</accession>
<dbReference type="GO" id="GO:0003824">
    <property type="term" value="F:catalytic activity"/>
    <property type="evidence" value="ECO:0007669"/>
    <property type="project" value="InterPro"/>
</dbReference>
<feature type="active site" description="Nucleophile" evidence="7">
    <location>
        <position position="440"/>
    </location>
</feature>
<evidence type="ECO:0000256" key="3">
    <source>
        <dbReference type="ARBA" id="ARBA00014921"/>
    </source>
</evidence>
<dbReference type="PROSITE" id="PS51274">
    <property type="entry name" value="GATASE_COBBQ"/>
    <property type="match status" value="1"/>
</dbReference>
<comment type="caution">
    <text evidence="11">The sequence shown here is derived from an EMBL/GenBank/DDBJ whole genome shotgun (WGS) entry which is preliminary data.</text>
</comment>
<evidence type="ECO:0000259" key="9">
    <source>
        <dbReference type="Pfam" id="PF04071"/>
    </source>
</evidence>
<dbReference type="Gene3D" id="3.40.50.300">
    <property type="entry name" value="P-loop containing nucleotide triphosphate hydrolases"/>
    <property type="match status" value="1"/>
</dbReference>
<dbReference type="PROSITE" id="PS51273">
    <property type="entry name" value="GATASE_TYPE_1"/>
    <property type="match status" value="1"/>
</dbReference>
<evidence type="ECO:0000313" key="12">
    <source>
        <dbReference type="Proteomes" id="UP000752814"/>
    </source>
</evidence>
<dbReference type="EMBL" id="LVVT01000001">
    <property type="protein sequence ID" value="TQS84734.1"/>
    <property type="molecule type" value="Genomic_DNA"/>
</dbReference>
<dbReference type="SUPFAM" id="SSF52540">
    <property type="entry name" value="P-loop containing nucleoside triphosphate hydrolases"/>
    <property type="match status" value="1"/>
</dbReference>
<protein>
    <recommendedName>
        <fullName evidence="3 7">Probable cobyric acid synthase</fullName>
    </recommendedName>
</protein>
<dbReference type="NCBIfam" id="TIGR00313">
    <property type="entry name" value="cobQ"/>
    <property type="match status" value="1"/>
</dbReference>
<evidence type="ECO:0000259" key="8">
    <source>
        <dbReference type="Pfam" id="PF01656"/>
    </source>
</evidence>
<dbReference type="SUPFAM" id="SSF52317">
    <property type="entry name" value="Class I glutamine amidotransferase-like"/>
    <property type="match status" value="1"/>
</dbReference>
<feature type="active site" evidence="7">
    <location>
        <position position="536"/>
    </location>
</feature>
<dbReference type="InterPro" id="IPR029062">
    <property type="entry name" value="Class_I_gatase-like"/>
</dbReference>
<dbReference type="PANTHER" id="PTHR21343:SF1">
    <property type="entry name" value="COBYRIC ACID SYNTHASE"/>
    <property type="match status" value="1"/>
</dbReference>
<evidence type="ECO:0000256" key="2">
    <source>
        <dbReference type="ARBA" id="ARBA00006205"/>
    </source>
</evidence>
<comment type="similarity">
    <text evidence="2 7">Belongs to the CobB/CobQ family. CobQ subfamily.</text>
</comment>
<dbReference type="CDD" id="cd01750">
    <property type="entry name" value="GATase1_CobQ"/>
    <property type="match status" value="1"/>
</dbReference>
<comment type="function">
    <text evidence="6 7">Catalyzes amidations at positions B, D, E, and G on adenosylcobyrinic A,C-diamide. NH(2) groups are provided by glutamine, and one molecule of ATP is hydrogenolyzed for each amidation.</text>
</comment>
<evidence type="ECO:0000256" key="5">
    <source>
        <dbReference type="ARBA" id="ARBA00022962"/>
    </source>
</evidence>
<dbReference type="UniPathway" id="UPA00148"/>
<dbReference type="InterPro" id="IPR002586">
    <property type="entry name" value="CobQ/CobB/MinD/ParA_Nub-bd_dom"/>
</dbReference>
<evidence type="ECO:0000256" key="7">
    <source>
        <dbReference type="HAMAP-Rule" id="MF_00028"/>
    </source>
</evidence>
<evidence type="ECO:0000256" key="1">
    <source>
        <dbReference type="ARBA" id="ARBA00004953"/>
    </source>
</evidence>
<evidence type="ECO:0000256" key="6">
    <source>
        <dbReference type="ARBA" id="ARBA00025166"/>
    </source>
</evidence>
<feature type="domain" description="CobQ/CobB/MinD/ParA nucleotide binding" evidence="8">
    <location>
        <begin position="120"/>
        <end position="344"/>
    </location>
</feature>
<dbReference type="GO" id="GO:0015420">
    <property type="term" value="F:ABC-type vitamin B12 transporter activity"/>
    <property type="evidence" value="ECO:0007669"/>
    <property type="project" value="UniProtKB-UniRule"/>
</dbReference>
<dbReference type="InterPro" id="IPR027417">
    <property type="entry name" value="P-loop_NTPase"/>
</dbReference>
<dbReference type="HAMAP" id="MF_00028">
    <property type="entry name" value="CobQ"/>
    <property type="match status" value="1"/>
</dbReference>
<evidence type="ECO:0000313" key="11">
    <source>
        <dbReference type="EMBL" id="TQS84734.1"/>
    </source>
</evidence>
<evidence type="ECO:0000259" key="10">
    <source>
        <dbReference type="Pfam" id="PF07685"/>
    </source>
</evidence>
<dbReference type="Pfam" id="PF07685">
    <property type="entry name" value="GATase_3"/>
    <property type="match status" value="1"/>
</dbReference>
<dbReference type="GO" id="GO:0009236">
    <property type="term" value="P:cobalamin biosynthetic process"/>
    <property type="evidence" value="ECO:0007669"/>
    <property type="project" value="UniProtKB-UniRule"/>
</dbReference>
<comment type="pathway">
    <text evidence="1 7">Cofactor biosynthesis; adenosylcobalamin biosynthesis.</text>
</comment>
<evidence type="ECO:0000256" key="4">
    <source>
        <dbReference type="ARBA" id="ARBA00022573"/>
    </source>
</evidence>
<dbReference type="OMA" id="QVIIHGR"/>
<dbReference type="AlphaFoldDB" id="A0A8J8PEQ3"/>
<dbReference type="Gene3D" id="3.40.50.880">
    <property type="match status" value="1"/>
</dbReference>
<dbReference type="Pfam" id="PF04071">
    <property type="entry name" value="zf-like"/>
    <property type="match status" value="1"/>
</dbReference>
<dbReference type="Pfam" id="PF01656">
    <property type="entry name" value="CbiA"/>
    <property type="match status" value="1"/>
</dbReference>
<dbReference type="InterPro" id="IPR011698">
    <property type="entry name" value="GATase_3"/>
</dbReference>
<dbReference type="InterPro" id="IPR007212">
    <property type="entry name" value="Zf-like"/>
</dbReference>
<dbReference type="InterPro" id="IPR004459">
    <property type="entry name" value="CobQ_synth"/>
</dbReference>
<keyword evidence="4 7" id="KW-0169">Cobalamin biosynthesis</keyword>
<dbReference type="PANTHER" id="PTHR21343">
    <property type="entry name" value="DETHIOBIOTIN SYNTHETASE"/>
    <property type="match status" value="1"/>
</dbReference>
<gene>
    <name evidence="7" type="primary">cobQ</name>
    <name evidence="11" type="ORF">A3207_01495</name>
</gene>
<reference evidence="11" key="1">
    <citation type="submission" date="2016-03" db="EMBL/GenBank/DDBJ databases">
        <authorList>
            <person name="Borrel G."/>
            <person name="Mccann A."/>
            <person name="O'Toole P.W."/>
        </authorList>
    </citation>
    <scope>NUCLEOTIDE SEQUENCE</scope>
    <source>
        <strain evidence="11">183</strain>
    </source>
</reference>